<proteinExistence type="predicted"/>
<evidence type="ECO:0000313" key="2">
    <source>
        <dbReference type="Proteomes" id="UP000198393"/>
    </source>
</evidence>
<sequence>MKIVHVGFPKTASTFLQWRVFPLLQGINYIDYRTCREVFQPIIYSDVLDYSIDEIKSALSQSTGNTLYSFESLTGSPFYYKGLGRSNIAKTLKKLGFDKVIITIRSQEKAIDSYYRQYVVQGGTLSFRNWLDIDNHRPLPQKYFHRGYLQYDKLVDVYASEFGRENILLLTQESLHEDQQSFIQKISQFTKTTYQTSEAKRKANESLSNLGISILRLVNHFTFSSVRPFHLISKRISNRLVWKIFAIILDPYLFRLFSSRSSYVSKYGLEKRIQEYYKGSNESLKKNWGIDFNN</sequence>
<dbReference type="Proteomes" id="UP000198393">
    <property type="component" value="Unassembled WGS sequence"/>
</dbReference>
<evidence type="ECO:0008006" key="3">
    <source>
        <dbReference type="Google" id="ProtNLM"/>
    </source>
</evidence>
<dbReference type="EMBL" id="FZPD01000006">
    <property type="protein sequence ID" value="SNT36156.1"/>
    <property type="molecule type" value="Genomic_DNA"/>
</dbReference>
<reference evidence="1 2" key="1">
    <citation type="submission" date="2017-06" db="EMBL/GenBank/DDBJ databases">
        <authorList>
            <person name="Kim H.J."/>
            <person name="Triplett B.A."/>
        </authorList>
    </citation>
    <scope>NUCLEOTIDE SEQUENCE [LARGE SCALE GENOMIC DNA]</scope>
    <source>
        <strain evidence="1 2">DSM 19307</strain>
    </source>
</reference>
<dbReference type="Gene3D" id="3.40.50.300">
    <property type="entry name" value="P-loop containing nucleotide triphosphate hydrolases"/>
    <property type="match status" value="1"/>
</dbReference>
<dbReference type="AlphaFoldDB" id="A0A239M079"/>
<protein>
    <recommendedName>
        <fullName evidence="3">Sulfotransferase domain-containing protein</fullName>
    </recommendedName>
</protein>
<keyword evidence="2" id="KW-1185">Reference proteome</keyword>
<accession>A0A239M079</accession>
<gene>
    <name evidence="1" type="ORF">SAMN05421640_3546</name>
</gene>
<evidence type="ECO:0000313" key="1">
    <source>
        <dbReference type="EMBL" id="SNT36156.1"/>
    </source>
</evidence>
<dbReference type="InterPro" id="IPR027417">
    <property type="entry name" value="P-loop_NTPase"/>
</dbReference>
<organism evidence="1 2">
    <name type="scientific">Ekhidna lutea</name>
    <dbReference type="NCBI Taxonomy" id="447679"/>
    <lineage>
        <taxon>Bacteria</taxon>
        <taxon>Pseudomonadati</taxon>
        <taxon>Bacteroidota</taxon>
        <taxon>Cytophagia</taxon>
        <taxon>Cytophagales</taxon>
        <taxon>Reichenbachiellaceae</taxon>
        <taxon>Ekhidna</taxon>
    </lineage>
</organism>
<dbReference type="RefSeq" id="WP_089358215.1">
    <property type="nucleotide sequence ID" value="NZ_FZPD01000006.1"/>
</dbReference>
<dbReference type="OrthoDB" id="1429617at2"/>
<name>A0A239M079_EKHLU</name>
<dbReference type="SUPFAM" id="SSF52540">
    <property type="entry name" value="P-loop containing nucleoside triphosphate hydrolases"/>
    <property type="match status" value="1"/>
</dbReference>